<accession>A0A9W2XCF2</accession>
<dbReference type="CDD" id="cd00037">
    <property type="entry name" value="CLECT"/>
    <property type="match status" value="1"/>
</dbReference>
<organism evidence="4 5">
    <name type="scientific">Betta splendens</name>
    <name type="common">Siamese fighting fish</name>
    <dbReference type="NCBI Taxonomy" id="158456"/>
    <lineage>
        <taxon>Eukaryota</taxon>
        <taxon>Metazoa</taxon>
        <taxon>Chordata</taxon>
        <taxon>Craniata</taxon>
        <taxon>Vertebrata</taxon>
        <taxon>Euteleostomi</taxon>
        <taxon>Actinopterygii</taxon>
        <taxon>Neopterygii</taxon>
        <taxon>Teleostei</taxon>
        <taxon>Neoteleostei</taxon>
        <taxon>Acanthomorphata</taxon>
        <taxon>Anabantaria</taxon>
        <taxon>Anabantiformes</taxon>
        <taxon>Anabantoidei</taxon>
        <taxon>Osphronemidae</taxon>
        <taxon>Betta</taxon>
    </lineage>
</organism>
<evidence type="ECO:0000256" key="2">
    <source>
        <dbReference type="SAM" id="SignalP"/>
    </source>
</evidence>
<proteinExistence type="predicted"/>
<dbReference type="InterPro" id="IPR016187">
    <property type="entry name" value="CTDL_fold"/>
</dbReference>
<dbReference type="PANTHER" id="PTHR45784:SF3">
    <property type="entry name" value="C-TYPE LECTIN DOMAIN FAMILY 4 MEMBER K-LIKE-RELATED"/>
    <property type="match status" value="1"/>
</dbReference>
<dbReference type="PROSITE" id="PS00615">
    <property type="entry name" value="C_TYPE_LECTIN_1"/>
    <property type="match status" value="1"/>
</dbReference>
<keyword evidence="2" id="KW-0732">Signal</keyword>
<dbReference type="KEGG" id="bspl:129603184"/>
<name>A0A9W2XCF2_BETSP</name>
<evidence type="ECO:0000256" key="1">
    <source>
        <dbReference type="ARBA" id="ARBA00023157"/>
    </source>
</evidence>
<dbReference type="OrthoDB" id="7357196at2759"/>
<dbReference type="SUPFAM" id="SSF56436">
    <property type="entry name" value="C-type lectin-like"/>
    <property type="match status" value="2"/>
</dbReference>
<reference evidence="5" key="1">
    <citation type="submission" date="2025-08" db="UniProtKB">
        <authorList>
            <consortium name="RefSeq"/>
        </authorList>
    </citation>
    <scope>IDENTIFICATION</scope>
</reference>
<dbReference type="AlphaFoldDB" id="A0A9W2XCF2"/>
<feature type="signal peptide" evidence="2">
    <location>
        <begin position="1"/>
        <end position="17"/>
    </location>
</feature>
<gene>
    <name evidence="5" type="primary">LOC129603184</name>
</gene>
<keyword evidence="4" id="KW-1185">Reference proteome</keyword>
<dbReference type="PROSITE" id="PS50041">
    <property type="entry name" value="C_TYPE_LECTIN_2"/>
    <property type="match status" value="2"/>
</dbReference>
<evidence type="ECO:0000259" key="3">
    <source>
        <dbReference type="PROSITE" id="PS50041"/>
    </source>
</evidence>
<evidence type="ECO:0000313" key="4">
    <source>
        <dbReference type="Proteomes" id="UP000515150"/>
    </source>
</evidence>
<dbReference type="PANTHER" id="PTHR45784">
    <property type="entry name" value="C-TYPE LECTIN DOMAIN FAMILY 20 MEMBER A-RELATED"/>
    <property type="match status" value="1"/>
</dbReference>
<dbReference type="SMART" id="SM00034">
    <property type="entry name" value="CLECT"/>
    <property type="match status" value="2"/>
</dbReference>
<dbReference type="InterPro" id="IPR001304">
    <property type="entry name" value="C-type_lectin-like"/>
</dbReference>
<dbReference type="Proteomes" id="UP000515150">
    <property type="component" value="Chromosome 16"/>
</dbReference>
<feature type="chain" id="PRO_5040718042" evidence="2">
    <location>
        <begin position="18"/>
        <end position="332"/>
    </location>
</feature>
<dbReference type="Pfam" id="PF00059">
    <property type="entry name" value="Lectin_C"/>
    <property type="match status" value="2"/>
</dbReference>
<dbReference type="Gene3D" id="3.10.100.10">
    <property type="entry name" value="Mannose-Binding Protein A, subunit A"/>
    <property type="match status" value="2"/>
</dbReference>
<feature type="domain" description="C-type lectin" evidence="3">
    <location>
        <begin position="156"/>
        <end position="263"/>
    </location>
</feature>
<evidence type="ECO:0000313" key="5">
    <source>
        <dbReference type="RefSeq" id="XP_055359300.1"/>
    </source>
</evidence>
<sequence length="332" mass="38125">MMHYMIMIVLLYGCSLSSYSQVLLHTYMYIYVNIKTTWAGAQQYCRANYDDLATITNLKDMSSPAFANSPVWIGLHDDPNAWKYNMGNEPNSWRWSATGETSPTGYKNWLPGEPNNYGGHETCVVMNPNGQWNDVICDQLNPFVCYNVTNQNQTIYVFIANNFTWSSARAYCRQYFTDLTTIDYSDVNAAVNNVFSAKSQTQLVWIGLYRVPWTWSDNSPSTYRSWYSFSPNNVLYTEFCVYMSSTYQWDDLNCGNVLAFVCEQVSIKKTMIRIKIKTDADITNSAINAQILQQLGAKRSIQGWTGYHLHWNIKPQKVKETNGGTSFDCNFL</sequence>
<dbReference type="InterPro" id="IPR018378">
    <property type="entry name" value="C-type_lectin_CS"/>
</dbReference>
<keyword evidence="1" id="KW-1015">Disulfide bond</keyword>
<dbReference type="GeneID" id="129603184"/>
<dbReference type="InterPro" id="IPR016186">
    <property type="entry name" value="C-type_lectin-like/link_sf"/>
</dbReference>
<feature type="domain" description="C-type lectin" evidence="3">
    <location>
        <begin position="24"/>
        <end position="146"/>
    </location>
</feature>
<dbReference type="RefSeq" id="XP_055359300.1">
    <property type="nucleotide sequence ID" value="XM_055503325.1"/>
</dbReference>
<protein>
    <submittedName>
        <fullName evidence="5">Macrophage mannose receptor 1-like isoform X1</fullName>
    </submittedName>
</protein>